<dbReference type="InterPro" id="IPR007655">
    <property type="entry name" value="Slam_C"/>
</dbReference>
<dbReference type="Gene3D" id="1.25.40.10">
    <property type="entry name" value="Tetratricopeptide repeat domain"/>
    <property type="match status" value="1"/>
</dbReference>
<feature type="signal peptide" evidence="8">
    <location>
        <begin position="1"/>
        <end position="20"/>
    </location>
</feature>
<dbReference type="Pfam" id="PF04575">
    <property type="entry name" value="SlipAM"/>
    <property type="match status" value="1"/>
</dbReference>
<dbReference type="OrthoDB" id="8606547at2"/>
<keyword evidence="3" id="KW-0812">Transmembrane</keyword>
<comment type="subcellular location">
    <subcellularLocation>
        <location evidence="1">Cell outer membrane</location>
        <topology evidence="1">Multi-pass membrane protein</topology>
    </subcellularLocation>
</comment>
<keyword evidence="12" id="KW-1185">Reference proteome</keyword>
<comment type="similarity">
    <text evidence="7">Belongs to the Slam family.</text>
</comment>
<sequence length="496" mass="57297">MKKSTLFLLTFCTVSSITYANTFHERDPEQTKIKATSGLDIKTLKTDLLRQEQLSTEVEKNTHEQKYIRYTGRQLVENPEILEKLIVDALVTPNKSILPGYIKLYKNVPNADPSLVDWANAILLRDSDLNKSVEAYRKLLSHFPDNHFIRYQLAETLFYNQEFKASKSQFEKLRAIKTINPKDIEVFDRFINAINSKEEWNFSFGATFLNDKNLANSAKEGTEVTLPNGATVVYNTKRQSGQGIMSWLSANKQWNINSGKYIAFESSMSNKYYWDNKSYNDLNVYIGLGIGYSDARFNIQLTPYTNKRWYAGGINYGDSLKRYSNTYGTNFSTSYWLTQKLKYSFNYNYGYDKYDRDIFDNLYKGSSHSLTSSIMYLPSATQFWSLAIDLSSKNAKDRTNAYKRIGTRLTWGQEWPLGIASSTTLGLGKRNYKEVTFFGSKQKDKEYSASVTLWHKAVHFLGFTPRLTYIYTETDSNIPIYSYDKNQVLFDVSKSF</sequence>
<evidence type="ECO:0000313" key="12">
    <source>
        <dbReference type="Proteomes" id="UP000188541"/>
    </source>
</evidence>
<comment type="caution">
    <text evidence="11">The sequence shown here is derived from an EMBL/GenBank/DDBJ whole genome shotgun (WGS) entry which is preliminary data.</text>
</comment>
<evidence type="ECO:0000256" key="1">
    <source>
        <dbReference type="ARBA" id="ARBA00004571"/>
    </source>
</evidence>
<feature type="chain" id="PRO_5012844330" description="DUF560 domain-containing protein" evidence="8">
    <location>
        <begin position="21"/>
        <end position="496"/>
    </location>
</feature>
<evidence type="ECO:0008006" key="13">
    <source>
        <dbReference type="Google" id="ProtNLM"/>
    </source>
</evidence>
<evidence type="ECO:0000259" key="10">
    <source>
        <dbReference type="Pfam" id="PF24575"/>
    </source>
</evidence>
<keyword evidence="4 8" id="KW-0732">Signal</keyword>
<evidence type="ECO:0000256" key="6">
    <source>
        <dbReference type="ARBA" id="ARBA00023237"/>
    </source>
</evidence>
<evidence type="ECO:0000256" key="8">
    <source>
        <dbReference type="SAM" id="SignalP"/>
    </source>
</evidence>
<dbReference type="SUPFAM" id="SSF48452">
    <property type="entry name" value="TPR-like"/>
    <property type="match status" value="1"/>
</dbReference>
<feature type="domain" description="Surface lipoprotein assembly modifier N-terminal TPR repeats region" evidence="10">
    <location>
        <begin position="69"/>
        <end position="170"/>
    </location>
</feature>
<organism evidence="11 12">
    <name type="scientific">Rodentibacter genomosp. 2</name>
    <dbReference type="NCBI Taxonomy" id="1908266"/>
    <lineage>
        <taxon>Bacteria</taxon>
        <taxon>Pseudomonadati</taxon>
        <taxon>Pseudomonadota</taxon>
        <taxon>Gammaproteobacteria</taxon>
        <taxon>Pasteurellales</taxon>
        <taxon>Pasteurellaceae</taxon>
        <taxon>Rodentibacter</taxon>
    </lineage>
</organism>
<dbReference type="Proteomes" id="UP000188541">
    <property type="component" value="Unassembled WGS sequence"/>
</dbReference>
<dbReference type="InterPro" id="IPR057556">
    <property type="entry name" value="TPR_Slam"/>
</dbReference>
<proteinExistence type="inferred from homology"/>
<evidence type="ECO:0000256" key="2">
    <source>
        <dbReference type="ARBA" id="ARBA00022452"/>
    </source>
</evidence>
<keyword evidence="6" id="KW-0998">Cell outer membrane</keyword>
<accession>A0A1V3JAC9</accession>
<evidence type="ECO:0000259" key="9">
    <source>
        <dbReference type="Pfam" id="PF04575"/>
    </source>
</evidence>
<keyword evidence="2" id="KW-1134">Transmembrane beta strand</keyword>
<dbReference type="InterPro" id="IPR011990">
    <property type="entry name" value="TPR-like_helical_dom_sf"/>
</dbReference>
<dbReference type="GO" id="GO:0009279">
    <property type="term" value="C:cell outer membrane"/>
    <property type="evidence" value="ECO:0007669"/>
    <property type="project" value="UniProtKB-SubCell"/>
</dbReference>
<evidence type="ECO:0000256" key="7">
    <source>
        <dbReference type="ARBA" id="ARBA00023609"/>
    </source>
</evidence>
<keyword evidence="5" id="KW-0472">Membrane</keyword>
<name>A0A1V3JAC9_9PAST</name>
<feature type="domain" description="Surface lipoprotein assembly modifier C-terminal" evidence="9">
    <location>
        <begin position="200"/>
        <end position="496"/>
    </location>
</feature>
<evidence type="ECO:0000256" key="4">
    <source>
        <dbReference type="ARBA" id="ARBA00022729"/>
    </source>
</evidence>
<dbReference type="STRING" id="1908266.BKK55_11330"/>
<dbReference type="RefSeq" id="WP_077551785.1">
    <property type="nucleotide sequence ID" value="NZ_MLHO01000068.1"/>
</dbReference>
<dbReference type="EMBL" id="MLHO01000068">
    <property type="protein sequence ID" value="OOF53339.1"/>
    <property type="molecule type" value="Genomic_DNA"/>
</dbReference>
<evidence type="ECO:0000256" key="3">
    <source>
        <dbReference type="ARBA" id="ARBA00022692"/>
    </source>
</evidence>
<evidence type="ECO:0000313" key="11">
    <source>
        <dbReference type="EMBL" id="OOF53339.1"/>
    </source>
</evidence>
<evidence type="ECO:0000256" key="5">
    <source>
        <dbReference type="ARBA" id="ARBA00023136"/>
    </source>
</evidence>
<gene>
    <name evidence="11" type="ORF">BKK55_11330</name>
</gene>
<protein>
    <recommendedName>
        <fullName evidence="13">DUF560 domain-containing protein</fullName>
    </recommendedName>
</protein>
<reference evidence="11 12" key="1">
    <citation type="submission" date="2016-10" db="EMBL/GenBank/DDBJ databases">
        <title>Rodentibacter gen. nov. and new species.</title>
        <authorList>
            <person name="Christensen H."/>
        </authorList>
    </citation>
    <scope>NUCLEOTIDE SEQUENCE [LARGE SCALE GENOMIC DNA]</scope>
    <source>
        <strain evidence="11 12">1996246016</strain>
    </source>
</reference>
<dbReference type="AlphaFoldDB" id="A0A1V3JAC9"/>
<dbReference type="Pfam" id="PF24575">
    <property type="entry name" value="TPR_Slam"/>
    <property type="match status" value="1"/>
</dbReference>